<dbReference type="EnsemblPlants" id="Kaladp0033s0053.1.v1.1">
    <property type="protein sequence ID" value="Kaladp0033s0053.1.v1.1"/>
    <property type="gene ID" value="Kaladp0033s0053.v1.1"/>
</dbReference>
<dbReference type="AlphaFoldDB" id="A0A7N0TCX4"/>
<dbReference type="Proteomes" id="UP000594263">
    <property type="component" value="Unplaced"/>
</dbReference>
<proteinExistence type="predicted"/>
<evidence type="ECO:0000313" key="1">
    <source>
        <dbReference type="EnsemblPlants" id="Kaladp0033s0053.1.v1.1"/>
    </source>
</evidence>
<sequence length="102" mass="11667">MNQSYQQYRGQHVAGPQTIQRRVPPAPLFSIEHCPLHLIHSDGTSNVFGPCPQLFMTLSKRIYGFGVGLWPRSPSGRCLVMKKASDDKGFRDSKPCYWRWLC</sequence>
<organism evidence="1 2">
    <name type="scientific">Kalanchoe fedtschenkoi</name>
    <name type="common">Lavender scallops</name>
    <name type="synonym">South American air plant</name>
    <dbReference type="NCBI Taxonomy" id="63787"/>
    <lineage>
        <taxon>Eukaryota</taxon>
        <taxon>Viridiplantae</taxon>
        <taxon>Streptophyta</taxon>
        <taxon>Embryophyta</taxon>
        <taxon>Tracheophyta</taxon>
        <taxon>Spermatophyta</taxon>
        <taxon>Magnoliopsida</taxon>
        <taxon>eudicotyledons</taxon>
        <taxon>Gunneridae</taxon>
        <taxon>Pentapetalae</taxon>
        <taxon>Saxifragales</taxon>
        <taxon>Crassulaceae</taxon>
        <taxon>Kalanchoe</taxon>
    </lineage>
</organism>
<dbReference type="Gramene" id="Kaladp0033s0053.1.v1.1">
    <property type="protein sequence ID" value="Kaladp0033s0053.1.v1.1"/>
    <property type="gene ID" value="Kaladp0033s0053.v1.1"/>
</dbReference>
<protein>
    <submittedName>
        <fullName evidence="1">Uncharacterized protein</fullName>
    </submittedName>
</protein>
<accession>A0A7N0TCX4</accession>
<name>A0A7N0TCX4_KALFE</name>
<evidence type="ECO:0000313" key="2">
    <source>
        <dbReference type="Proteomes" id="UP000594263"/>
    </source>
</evidence>
<reference evidence="1" key="1">
    <citation type="submission" date="2021-01" db="UniProtKB">
        <authorList>
            <consortium name="EnsemblPlants"/>
        </authorList>
    </citation>
    <scope>IDENTIFICATION</scope>
</reference>
<keyword evidence="2" id="KW-1185">Reference proteome</keyword>